<dbReference type="NCBIfam" id="NF033218">
    <property type="entry name" value="anchor_AmaP"/>
    <property type="match status" value="1"/>
</dbReference>
<keyword evidence="3" id="KW-1185">Reference proteome</keyword>
<feature type="transmembrane region" description="Helical" evidence="1">
    <location>
        <begin position="48"/>
        <end position="71"/>
    </location>
</feature>
<evidence type="ECO:0000313" key="2">
    <source>
        <dbReference type="EMBL" id="KRL32042.1"/>
    </source>
</evidence>
<name>A0A0R1PR43_9LACO</name>
<dbReference type="PATRIC" id="fig|1122151.5.peg.1268"/>
<organism evidence="2 3">
    <name type="scientific">Companilactobacillus paralimentarius DSM 13238 = JCM 10415</name>
    <dbReference type="NCBI Taxonomy" id="1122151"/>
    <lineage>
        <taxon>Bacteria</taxon>
        <taxon>Bacillati</taxon>
        <taxon>Bacillota</taxon>
        <taxon>Bacilli</taxon>
        <taxon>Lactobacillales</taxon>
        <taxon>Lactobacillaceae</taxon>
        <taxon>Companilactobacillus</taxon>
    </lineage>
</organism>
<dbReference type="Proteomes" id="UP000051908">
    <property type="component" value="Unassembled WGS sequence"/>
</dbReference>
<keyword evidence="1" id="KW-0472">Membrane</keyword>
<dbReference type="EMBL" id="AZES01000021">
    <property type="protein sequence ID" value="KRL32042.1"/>
    <property type="molecule type" value="Genomic_DNA"/>
</dbReference>
<keyword evidence="1" id="KW-1133">Transmembrane helix</keyword>
<comment type="caution">
    <text evidence="2">The sequence shown here is derived from an EMBL/GenBank/DDBJ whole genome shotgun (WGS) entry which is preliminary data.</text>
</comment>
<evidence type="ECO:0008006" key="4">
    <source>
        <dbReference type="Google" id="ProtNLM"/>
    </source>
</evidence>
<reference evidence="2 3" key="1">
    <citation type="journal article" date="2015" name="Genome Announc.">
        <title>Expanding the biotechnology potential of lactobacilli through comparative genomics of 213 strains and associated genera.</title>
        <authorList>
            <person name="Sun Z."/>
            <person name="Harris H.M."/>
            <person name="McCann A."/>
            <person name="Guo C."/>
            <person name="Argimon S."/>
            <person name="Zhang W."/>
            <person name="Yang X."/>
            <person name="Jeffery I.B."/>
            <person name="Cooney J.C."/>
            <person name="Kagawa T.F."/>
            <person name="Liu W."/>
            <person name="Song Y."/>
            <person name="Salvetti E."/>
            <person name="Wrobel A."/>
            <person name="Rasinkangas P."/>
            <person name="Parkhill J."/>
            <person name="Rea M.C."/>
            <person name="O'Sullivan O."/>
            <person name="Ritari J."/>
            <person name="Douillard F.P."/>
            <person name="Paul Ross R."/>
            <person name="Yang R."/>
            <person name="Briner A.E."/>
            <person name="Felis G.E."/>
            <person name="de Vos W.M."/>
            <person name="Barrangou R."/>
            <person name="Klaenhammer T.R."/>
            <person name="Caufield P.W."/>
            <person name="Cui Y."/>
            <person name="Zhang H."/>
            <person name="O'Toole P.W."/>
        </authorList>
    </citation>
    <scope>NUCLEOTIDE SEQUENCE [LARGE SCALE GENOMIC DNA]</scope>
    <source>
        <strain evidence="2 3">DSM 13238</strain>
    </source>
</reference>
<dbReference type="RefSeq" id="WP_025085561.1">
    <property type="nucleotide sequence ID" value="NZ_AZES01000021.1"/>
</dbReference>
<evidence type="ECO:0000313" key="3">
    <source>
        <dbReference type="Proteomes" id="UP000051908"/>
    </source>
</evidence>
<dbReference type="AlphaFoldDB" id="A0A0R1PR43"/>
<evidence type="ECO:0000256" key="1">
    <source>
        <dbReference type="SAM" id="Phobius"/>
    </source>
</evidence>
<keyword evidence="1" id="KW-0812">Transmembrane</keyword>
<gene>
    <name evidence="2" type="ORF">FD33_GL001222</name>
</gene>
<dbReference type="OrthoDB" id="2315173at2"/>
<proteinExistence type="predicted"/>
<dbReference type="GeneID" id="96667181"/>
<protein>
    <recommendedName>
        <fullName evidence="4">Alkaline shock response membrane anchor protein AmaP</fullName>
    </recommendedName>
</protein>
<feature type="transmembrane region" description="Helical" evidence="1">
    <location>
        <begin position="7"/>
        <end position="28"/>
    </location>
</feature>
<sequence length="181" mass="20376">MKKISKGILIVASILGLLQVLWFVALAYPLKPVVEVIKSFQLPRDFLLYTSLILAGISTLIFLVLLMYGIFVPVKHQEVSFDSANGKLRISKSSIEKMVKNKVKEIPNLTDVDVDLKILGKNRQAKMFISAFSTEEQNLHRQGENIKRIANEQLAKHLSIPIKKTTVDLKPNLNRGKVKVV</sequence>
<accession>A0A0R1PR43</accession>